<dbReference type="EMBL" id="JAGGLB010000055">
    <property type="protein sequence ID" value="MBP1996741.1"/>
    <property type="molecule type" value="Genomic_DNA"/>
</dbReference>
<sequence length="38" mass="4359">MTAGTNLDRGKYERNSRAKRRILRVVLLAAFVCSVFVF</sequence>
<comment type="caution">
    <text evidence="2">The sequence shown here is derived from an EMBL/GenBank/DDBJ whole genome shotgun (WGS) entry which is preliminary data.</text>
</comment>
<reference evidence="2 3" key="1">
    <citation type="submission" date="2021-03" db="EMBL/GenBank/DDBJ databases">
        <title>Genomic Encyclopedia of Type Strains, Phase IV (KMG-IV): sequencing the most valuable type-strain genomes for metagenomic binning, comparative biology and taxonomic classification.</title>
        <authorList>
            <person name="Goeker M."/>
        </authorList>
    </citation>
    <scope>NUCLEOTIDE SEQUENCE [LARGE SCALE GENOMIC DNA]</scope>
    <source>
        <strain evidence="2 3">DSM 26048</strain>
    </source>
</reference>
<evidence type="ECO:0000256" key="1">
    <source>
        <dbReference type="SAM" id="Phobius"/>
    </source>
</evidence>
<accession>A0ABS4JA67</accession>
<feature type="transmembrane region" description="Helical" evidence="1">
    <location>
        <begin position="21"/>
        <end position="37"/>
    </location>
</feature>
<evidence type="ECO:0000313" key="2">
    <source>
        <dbReference type="EMBL" id="MBP1996741.1"/>
    </source>
</evidence>
<organism evidence="2 3">
    <name type="scientific">Paenibacillus eucommiae</name>
    <dbReference type="NCBI Taxonomy" id="1355755"/>
    <lineage>
        <taxon>Bacteria</taxon>
        <taxon>Bacillati</taxon>
        <taxon>Bacillota</taxon>
        <taxon>Bacilli</taxon>
        <taxon>Bacillales</taxon>
        <taxon>Paenibacillaceae</taxon>
        <taxon>Paenibacillus</taxon>
    </lineage>
</organism>
<dbReference type="Proteomes" id="UP001519287">
    <property type="component" value="Unassembled WGS sequence"/>
</dbReference>
<keyword evidence="1" id="KW-0812">Transmembrane</keyword>
<evidence type="ECO:0000313" key="3">
    <source>
        <dbReference type="Proteomes" id="UP001519287"/>
    </source>
</evidence>
<proteinExistence type="predicted"/>
<protein>
    <submittedName>
        <fullName evidence="2">Uncharacterized protein</fullName>
    </submittedName>
</protein>
<keyword evidence="1" id="KW-1133">Transmembrane helix</keyword>
<gene>
    <name evidence="2" type="ORF">J2Z66_008389</name>
</gene>
<name>A0ABS4JA67_9BACL</name>
<keyword evidence="3" id="KW-1185">Reference proteome</keyword>
<keyword evidence="1" id="KW-0472">Membrane</keyword>